<dbReference type="InterPro" id="IPR007712">
    <property type="entry name" value="RelE/ParE_toxin"/>
</dbReference>
<gene>
    <name evidence="3" type="ORF">BECKFW1821A_GA0114235_10963</name>
    <name evidence="4" type="ORF">BECKFW1821B_GA0114236_11189</name>
</gene>
<dbReference type="PANTHER" id="PTHR35601">
    <property type="entry name" value="TOXIN RELE"/>
    <property type="match status" value="1"/>
</dbReference>
<dbReference type="SUPFAM" id="SSF143011">
    <property type="entry name" value="RelE-like"/>
    <property type="match status" value="1"/>
</dbReference>
<dbReference type="NCBIfam" id="TIGR02385">
    <property type="entry name" value="RelE_StbE"/>
    <property type="match status" value="1"/>
</dbReference>
<accession>A0A450TH36</accession>
<dbReference type="Gene3D" id="3.30.2310.20">
    <property type="entry name" value="RelE-like"/>
    <property type="match status" value="1"/>
</dbReference>
<comment type="similarity">
    <text evidence="1">Belongs to the RelE toxin family.</text>
</comment>
<dbReference type="PANTHER" id="PTHR35601:SF1">
    <property type="entry name" value="TOXIN RELE"/>
    <property type="match status" value="1"/>
</dbReference>
<dbReference type="EMBL" id="CAADEW010000096">
    <property type="protein sequence ID" value="VFJ59993.1"/>
    <property type="molecule type" value="Genomic_DNA"/>
</dbReference>
<name>A0A450TH36_9GAMM</name>
<evidence type="ECO:0000256" key="2">
    <source>
        <dbReference type="ARBA" id="ARBA00022649"/>
    </source>
</evidence>
<dbReference type="EMBL" id="CAADFD010000118">
    <property type="protein sequence ID" value="VFJ66550.1"/>
    <property type="molecule type" value="Genomic_DNA"/>
</dbReference>
<proteinExistence type="inferred from homology"/>
<sequence>MIWTISIKGSAAKSLEKITKTDRIRIMEAIDRLKTNPYAGSVLKGEFIGLRRIRIGRYRVVYEVQEGILMVLVIRIGHRREVYRPHAGA</sequence>
<evidence type="ECO:0000256" key="1">
    <source>
        <dbReference type="ARBA" id="ARBA00006226"/>
    </source>
</evidence>
<keyword evidence="2" id="KW-1277">Toxin-antitoxin system</keyword>
<protein>
    <submittedName>
        <fullName evidence="4">mRNA interferase RelE/StbE</fullName>
    </submittedName>
</protein>
<dbReference type="AlphaFoldDB" id="A0A450TH36"/>
<organism evidence="4">
    <name type="scientific">Candidatus Kentrum sp. FW</name>
    <dbReference type="NCBI Taxonomy" id="2126338"/>
    <lineage>
        <taxon>Bacteria</taxon>
        <taxon>Pseudomonadati</taxon>
        <taxon>Pseudomonadota</taxon>
        <taxon>Gammaproteobacteria</taxon>
        <taxon>Candidatus Kentrum</taxon>
    </lineage>
</organism>
<dbReference type="InterPro" id="IPR035093">
    <property type="entry name" value="RelE/ParE_toxin_dom_sf"/>
</dbReference>
<evidence type="ECO:0000313" key="4">
    <source>
        <dbReference type="EMBL" id="VFJ66550.1"/>
    </source>
</evidence>
<dbReference type="Pfam" id="PF05016">
    <property type="entry name" value="ParE_toxin"/>
    <property type="match status" value="1"/>
</dbReference>
<evidence type="ECO:0000313" key="3">
    <source>
        <dbReference type="EMBL" id="VFJ59993.1"/>
    </source>
</evidence>
<reference evidence="4" key="1">
    <citation type="submission" date="2019-02" db="EMBL/GenBank/DDBJ databases">
        <authorList>
            <person name="Gruber-Vodicka R. H."/>
            <person name="Seah K. B. B."/>
        </authorList>
    </citation>
    <scope>NUCLEOTIDE SEQUENCE</scope>
    <source>
        <strain evidence="4">BECK_BZ106</strain>
        <strain evidence="3">BECK_BZ15</strain>
    </source>
</reference>